<dbReference type="InterPro" id="IPR054767">
    <property type="entry name" value="Cas10-Cmr2_palm2"/>
</dbReference>
<evidence type="ECO:0000259" key="14">
    <source>
        <dbReference type="PROSITE" id="PS51831"/>
    </source>
</evidence>
<evidence type="ECO:0000259" key="13">
    <source>
        <dbReference type="PROSITE" id="PS50887"/>
    </source>
</evidence>
<dbReference type="Pfam" id="PF22335">
    <property type="entry name" value="Cas10-Cmr2_palm2"/>
    <property type="match status" value="1"/>
</dbReference>
<comment type="cofactor">
    <cofactor evidence="1">
        <name>a divalent metal cation</name>
        <dbReference type="ChEBI" id="CHEBI:60240"/>
    </cofactor>
</comment>
<keyword evidence="11" id="KW-0051">Antiviral defense</keyword>
<evidence type="ECO:0000256" key="3">
    <source>
        <dbReference type="ARBA" id="ARBA00014333"/>
    </source>
</evidence>
<dbReference type="RefSeq" id="WP_161260628.1">
    <property type="nucleotide sequence ID" value="NZ_JAFBDC010000002.1"/>
</dbReference>
<evidence type="ECO:0000256" key="10">
    <source>
        <dbReference type="ARBA" id="ARBA00022840"/>
    </source>
</evidence>
<dbReference type="OrthoDB" id="9804747at2"/>
<dbReference type="GO" id="GO:0005524">
    <property type="term" value="F:ATP binding"/>
    <property type="evidence" value="ECO:0007669"/>
    <property type="project" value="UniProtKB-KW"/>
</dbReference>
<dbReference type="InterPro" id="IPR006674">
    <property type="entry name" value="HD_domain"/>
</dbReference>
<sequence>MDKKTYQTILLAGLLHDIGKFLQRSGYPKPSNGGRHPHYSADFIKKHSERLTPYADPKLLTELVQRHHESDKYPADLQVKNATEAIQPLAQLISRADNYSSYERGEWAGQGQDYRTVPLASVLSRVSLERQLAEMTYYDVGLFSPEQAFPRPERKNDLIKLTHHRECFEHAFIQIFNNGKKTFQTIYTHLLNLMQVYAWCIPSNTLEDIPDVSLFDHLKTTSAIAACLYQYHQEKGFIKASIMDNEKEKFLLVVGDLSGIQKYIFDIAHGGSGGVSKRLRARSFLLSVLSDAVSQQILQTFDLPQANILMTSGGKFYVLLPQLADVGERLQRLQATVEQELFQRFHGVVTVNLAWTSLSGKEFKHFGNVLHRLAGLLQEKKARPLQTVLTAEQVWQTEQFVHKLQVKGSGQVLCDGCQKAFAEESGAEENFCSACAEDLKMGSSLTKARYIAFSSGLKQHFNEFQLLNGIVLSLHEHPDTIGLSNPFLVQKLNSPTIQELGEWPALSRYYANYVPVNEAHSTISFDELAKMSKGKPYIGYLKADVDQLGAVVVFGLMEEGHNWNSVSRITTLSRMLDLFFAGWVEKTLRERYPQCYTVFSGGDDLFLVGPWSDLTWFAKELRQEFSRFCGNNPNLTLSAGLVTSRPKVPIARMADQAEWALEKAKEIVLPGQAIGRNQFCAFDTVFKWEHGKLLFHHADCMIRWIEGNIVSLSSIRNLQTYSRYFQDFLWNRKMKTEGLRYIPLLAYDIGRNYSDSYHPEQQMVKAWLETLFDYQKNNPVLHYLDFILGYAIMATRKESA</sequence>
<dbReference type="InterPro" id="IPR000160">
    <property type="entry name" value="GGDEF_dom"/>
</dbReference>
<dbReference type="PROSITE" id="PS50887">
    <property type="entry name" value="GGDEF"/>
    <property type="match status" value="1"/>
</dbReference>
<dbReference type="PROSITE" id="PS51831">
    <property type="entry name" value="HD"/>
    <property type="match status" value="1"/>
</dbReference>
<proteinExistence type="inferred from homology"/>
<evidence type="ECO:0000313" key="15">
    <source>
        <dbReference type="EMBL" id="MZP42045.1"/>
    </source>
</evidence>
<dbReference type="SUPFAM" id="SSF109604">
    <property type="entry name" value="HD-domain/PDEase-like"/>
    <property type="match status" value="1"/>
</dbReference>
<dbReference type="InterPro" id="IPR052117">
    <property type="entry name" value="Cas10/Csm1_subtype-III-A"/>
</dbReference>
<dbReference type="GO" id="GO:0016740">
    <property type="term" value="F:transferase activity"/>
    <property type="evidence" value="ECO:0007669"/>
    <property type="project" value="UniProtKB-KW"/>
</dbReference>
<evidence type="ECO:0000256" key="2">
    <source>
        <dbReference type="ARBA" id="ARBA00005700"/>
    </source>
</evidence>
<feature type="domain" description="HD" evidence="14">
    <location>
        <begin position="1"/>
        <end position="102"/>
    </location>
</feature>
<dbReference type="CDD" id="cd09680">
    <property type="entry name" value="Cas10_III"/>
    <property type="match status" value="1"/>
</dbReference>
<feature type="domain" description="GGDEF" evidence="13">
    <location>
        <begin position="536"/>
        <end position="684"/>
    </location>
</feature>
<keyword evidence="10" id="KW-0067">ATP-binding</keyword>
<dbReference type="InterPro" id="IPR043128">
    <property type="entry name" value="Rev_trsase/Diguanyl_cyclase"/>
</dbReference>
<organism evidence="15 16">
    <name type="scientific">Heliomicrobium gestii</name>
    <name type="common">Heliobacterium gestii</name>
    <dbReference type="NCBI Taxonomy" id="2699"/>
    <lineage>
        <taxon>Bacteria</taxon>
        <taxon>Bacillati</taxon>
        <taxon>Bacillota</taxon>
        <taxon>Clostridia</taxon>
        <taxon>Eubacteriales</taxon>
        <taxon>Heliobacteriaceae</taxon>
        <taxon>Heliomicrobium</taxon>
    </lineage>
</organism>
<dbReference type="GO" id="GO:0051607">
    <property type="term" value="P:defense response to virus"/>
    <property type="evidence" value="ECO:0007669"/>
    <property type="project" value="UniProtKB-KW"/>
</dbReference>
<evidence type="ECO:0000256" key="1">
    <source>
        <dbReference type="ARBA" id="ARBA00001968"/>
    </source>
</evidence>
<dbReference type="Pfam" id="PF18211">
    <property type="entry name" value="Csm1_B"/>
    <property type="match status" value="1"/>
</dbReference>
<dbReference type="Proteomes" id="UP000471031">
    <property type="component" value="Unassembled WGS sequence"/>
</dbReference>
<reference evidence="15 16" key="1">
    <citation type="submission" date="2020-01" db="EMBL/GenBank/DDBJ databases">
        <title>Whole genome sequence of Heliobacterium gestii DSM 11169.</title>
        <authorList>
            <person name="Kyndt J.A."/>
            <person name="Meyer T.E."/>
        </authorList>
    </citation>
    <scope>NUCLEOTIDE SEQUENCE [LARGE SCALE GENOMIC DNA]</scope>
    <source>
        <strain evidence="15 16">DSM 11169</strain>
    </source>
</reference>
<accession>A0A845LC17</accession>
<dbReference type="InterPro" id="IPR013408">
    <property type="entry name" value="Cas10/Csm1"/>
</dbReference>
<evidence type="ECO:0000256" key="12">
    <source>
        <dbReference type="ARBA" id="ARBA00032922"/>
    </source>
</evidence>
<keyword evidence="8" id="KW-0378">Hydrolase</keyword>
<evidence type="ECO:0000256" key="8">
    <source>
        <dbReference type="ARBA" id="ARBA00022801"/>
    </source>
</evidence>
<comment type="caution">
    <text evidence="15">The sequence shown here is derived from an EMBL/GenBank/DDBJ whole genome shotgun (WGS) entry which is preliminary data.</text>
</comment>
<evidence type="ECO:0000256" key="7">
    <source>
        <dbReference type="ARBA" id="ARBA00022759"/>
    </source>
</evidence>
<dbReference type="EMBL" id="WXEX01000002">
    <property type="protein sequence ID" value="MZP42045.1"/>
    <property type="molecule type" value="Genomic_DNA"/>
</dbReference>
<dbReference type="AlphaFoldDB" id="A0A845LC17"/>
<name>A0A845LC17_HELGE</name>
<protein>
    <recommendedName>
        <fullName evidence="3">CRISPR system single-strand-specific deoxyribonuclease Cas10/Csm1 (subtype III-A)</fullName>
    </recommendedName>
    <alternativeName>
        <fullName evidence="12">Cyclic oligoadenylate synthase</fullName>
    </alternativeName>
</protein>
<keyword evidence="6" id="KW-0547">Nucleotide-binding</keyword>
<keyword evidence="5" id="KW-0540">Nuclease</keyword>
<keyword evidence="9" id="KW-0269">Exonuclease</keyword>
<evidence type="ECO:0000256" key="4">
    <source>
        <dbReference type="ARBA" id="ARBA00022679"/>
    </source>
</evidence>
<evidence type="ECO:0000256" key="6">
    <source>
        <dbReference type="ARBA" id="ARBA00022741"/>
    </source>
</evidence>
<evidence type="ECO:0000256" key="11">
    <source>
        <dbReference type="ARBA" id="ARBA00023118"/>
    </source>
</evidence>
<dbReference type="NCBIfam" id="TIGR02578">
    <property type="entry name" value="cas_TM1811_Csm1"/>
    <property type="match status" value="1"/>
</dbReference>
<keyword evidence="4" id="KW-0808">Transferase</keyword>
<evidence type="ECO:0000256" key="5">
    <source>
        <dbReference type="ARBA" id="ARBA00022722"/>
    </source>
</evidence>
<dbReference type="GO" id="GO:0004519">
    <property type="term" value="F:endonuclease activity"/>
    <property type="evidence" value="ECO:0007669"/>
    <property type="project" value="UniProtKB-KW"/>
</dbReference>
<dbReference type="Gene3D" id="1.10.3210.10">
    <property type="entry name" value="Hypothetical protein af1432"/>
    <property type="match status" value="1"/>
</dbReference>
<dbReference type="Pfam" id="PF01966">
    <property type="entry name" value="HD"/>
    <property type="match status" value="1"/>
</dbReference>
<comment type="similarity">
    <text evidence="2">Belongs to the CRISPR-associated Cas10/Csm1 family.</text>
</comment>
<dbReference type="GO" id="GO:0004527">
    <property type="term" value="F:exonuclease activity"/>
    <property type="evidence" value="ECO:0007669"/>
    <property type="project" value="UniProtKB-KW"/>
</dbReference>
<dbReference type="Gene3D" id="3.30.70.270">
    <property type="match status" value="1"/>
</dbReference>
<keyword evidence="16" id="KW-1185">Reference proteome</keyword>
<gene>
    <name evidence="15" type="primary">cas10</name>
    <name evidence="15" type="ORF">GTO89_03215</name>
</gene>
<dbReference type="PANTHER" id="PTHR36528">
    <property type="entry name" value="CRISPR SYSTEM SINGLE-STRAND-SPECIFIC DEOXYRIBONUCLEASE CAS10/CSM1 (SUBTYPE III-A)"/>
    <property type="match status" value="1"/>
</dbReference>
<dbReference type="PANTHER" id="PTHR36528:SF1">
    <property type="entry name" value="CRISPR SYSTEM SINGLE-STRAND-SPECIFIC DEOXYRIBONUCLEASE CAS10_CSM1 (SUBTYPE III-A)"/>
    <property type="match status" value="1"/>
</dbReference>
<evidence type="ECO:0000256" key="9">
    <source>
        <dbReference type="ARBA" id="ARBA00022839"/>
    </source>
</evidence>
<evidence type="ECO:0000313" key="16">
    <source>
        <dbReference type="Proteomes" id="UP000471031"/>
    </source>
</evidence>
<keyword evidence="7" id="KW-0255">Endonuclease</keyword>
<dbReference type="InterPro" id="IPR041062">
    <property type="entry name" value="Csm1_B"/>
</dbReference>